<dbReference type="EMBL" id="CAGKOT010000013">
    <property type="protein sequence ID" value="CAB5359050.1"/>
    <property type="molecule type" value="Genomic_DNA"/>
</dbReference>
<sequence>MSRMLREIIRKRIKTNIFRQYWKGKTTQNINAADENSNTKEIYVVSLNGQKCNQIKNRKKIRKKYESKQKLIYNDVELQNQITTPCTLQDYKI</sequence>
<organism evidence="1 2">
    <name type="scientific">Rhizophagus irregularis</name>
    <dbReference type="NCBI Taxonomy" id="588596"/>
    <lineage>
        <taxon>Eukaryota</taxon>
        <taxon>Fungi</taxon>
        <taxon>Fungi incertae sedis</taxon>
        <taxon>Mucoromycota</taxon>
        <taxon>Glomeromycotina</taxon>
        <taxon>Glomeromycetes</taxon>
        <taxon>Glomerales</taxon>
        <taxon>Glomeraceae</taxon>
        <taxon>Rhizophagus</taxon>
    </lineage>
</organism>
<dbReference type="OrthoDB" id="2395272at2759"/>
<name>A0A2I1F0K6_9GLOM</name>
<accession>A0A2I1F0K6</accession>
<reference evidence="1" key="1">
    <citation type="submission" date="2020-05" db="EMBL/GenBank/DDBJ databases">
        <authorList>
            <person name="Rincon C."/>
            <person name="Sanders R I."/>
            <person name="Robbins C."/>
            <person name="Chaturvedi A."/>
        </authorList>
    </citation>
    <scope>NUCLEOTIDE SEQUENCE</scope>
    <source>
        <strain evidence="1">CHB12</strain>
    </source>
</reference>
<protein>
    <submittedName>
        <fullName evidence="1">Uncharacterized protein</fullName>
    </submittedName>
</protein>
<evidence type="ECO:0000313" key="2">
    <source>
        <dbReference type="Proteomes" id="UP000684084"/>
    </source>
</evidence>
<dbReference type="AlphaFoldDB" id="A0A2I1F0K6"/>
<gene>
    <name evidence="1" type="ORF">CHRIB12_LOCUS7535</name>
</gene>
<proteinExistence type="predicted"/>
<dbReference type="VEuPathDB" id="FungiDB:RhiirFUN_010225"/>
<dbReference type="Proteomes" id="UP000684084">
    <property type="component" value="Unassembled WGS sequence"/>
</dbReference>
<evidence type="ECO:0000313" key="1">
    <source>
        <dbReference type="EMBL" id="CAB5359050.1"/>
    </source>
</evidence>
<comment type="caution">
    <text evidence="1">The sequence shown here is derived from an EMBL/GenBank/DDBJ whole genome shotgun (WGS) entry which is preliminary data.</text>
</comment>